<organism evidence="4 5">
    <name type="scientific">Phyllobacterium phragmitis</name>
    <dbReference type="NCBI Taxonomy" id="2670329"/>
    <lineage>
        <taxon>Bacteria</taxon>
        <taxon>Pseudomonadati</taxon>
        <taxon>Pseudomonadota</taxon>
        <taxon>Alphaproteobacteria</taxon>
        <taxon>Hyphomicrobiales</taxon>
        <taxon>Phyllobacteriaceae</taxon>
        <taxon>Phyllobacterium</taxon>
    </lineage>
</organism>
<dbReference type="InterPro" id="IPR002397">
    <property type="entry name" value="Cyt_P450_B"/>
</dbReference>
<dbReference type="GO" id="GO:0016705">
    <property type="term" value="F:oxidoreductase activity, acting on paired donors, with incorporation or reduction of molecular oxygen"/>
    <property type="evidence" value="ECO:0007669"/>
    <property type="project" value="InterPro"/>
</dbReference>
<dbReference type="PANTHER" id="PTHR46696">
    <property type="entry name" value="P450, PUTATIVE (EUROFUNG)-RELATED"/>
    <property type="match status" value="1"/>
</dbReference>
<gene>
    <name evidence="4" type="ORF">C5748_25825</name>
</gene>
<evidence type="ECO:0000256" key="1">
    <source>
        <dbReference type="ARBA" id="ARBA00001971"/>
    </source>
</evidence>
<feature type="compositionally biased region" description="Basic and acidic residues" evidence="3">
    <location>
        <begin position="7"/>
        <end position="17"/>
    </location>
</feature>
<dbReference type="InterPro" id="IPR036396">
    <property type="entry name" value="Cyt_P450_sf"/>
</dbReference>
<dbReference type="PANTHER" id="PTHR46696:SF1">
    <property type="entry name" value="CYTOCHROME P450 YJIB-RELATED"/>
    <property type="match status" value="1"/>
</dbReference>
<dbReference type="Pfam" id="PF00067">
    <property type="entry name" value="p450"/>
    <property type="match status" value="1"/>
</dbReference>
<proteinExistence type="inferred from homology"/>
<dbReference type="GO" id="GO:0020037">
    <property type="term" value="F:heme binding"/>
    <property type="evidence" value="ECO:0007669"/>
    <property type="project" value="InterPro"/>
</dbReference>
<comment type="similarity">
    <text evidence="2">Belongs to the cytochrome P450 family.</text>
</comment>
<evidence type="ECO:0000313" key="5">
    <source>
        <dbReference type="Proteomes" id="UP000239434"/>
    </source>
</evidence>
<dbReference type="InterPro" id="IPR001128">
    <property type="entry name" value="Cyt_P450"/>
</dbReference>
<sequence>MTGAYRLDNDRRLREGVRQNGSARRHRQSIQPDHCQPRSRRPSMTIAVFPDLSSEAFFADRYFTYRVLREKFPFFRTEIDGEPCILLTRYADVDDILRHPLATIQSAPDDFPEKRIGQRSAERFYHETFCNLDVLDSLRLHRAVAPAFTPQAVAKMRGWMKEVIERHLARLDDETEIDFIAAFVSPVTDELAGRLLHVPAVDAGRLLRRSHDLITIICTGSPVNSALAAPNEAMRLYFADIDNILRTLGTAKLPENDFIGLMLAAAGKDIGMIHSEIVSAIAGFIATAYHTMKSTIVNATLALLRHPDQKIRLIAQPDLARSAWEETLRFDGPVHFIHRFARHPIVIGGVPIEPGLRLVLSIQSANRDELQFSNPDRFIIARPNNGQLGFDGGPHFDWGAQVARLGGELLMQRLFQRFPKMYVKEVQTAPAGDISFPALTRLDVSLR</sequence>
<dbReference type="GO" id="GO:0005506">
    <property type="term" value="F:iron ion binding"/>
    <property type="evidence" value="ECO:0007669"/>
    <property type="project" value="InterPro"/>
</dbReference>
<keyword evidence="5" id="KW-1185">Reference proteome</keyword>
<dbReference type="GO" id="GO:0004497">
    <property type="term" value="F:monooxygenase activity"/>
    <property type="evidence" value="ECO:0007669"/>
    <property type="project" value="InterPro"/>
</dbReference>
<evidence type="ECO:0008006" key="6">
    <source>
        <dbReference type="Google" id="ProtNLM"/>
    </source>
</evidence>
<feature type="region of interest" description="Disordered" evidence="3">
    <location>
        <begin position="1"/>
        <end position="40"/>
    </location>
</feature>
<name>A0A2S9IJD7_9HYPH</name>
<protein>
    <recommendedName>
        <fullName evidence="6">Cytochrome P450</fullName>
    </recommendedName>
</protein>
<dbReference type="EMBL" id="PVBR01000036">
    <property type="protein sequence ID" value="PRD40628.1"/>
    <property type="molecule type" value="Genomic_DNA"/>
</dbReference>
<dbReference type="AlphaFoldDB" id="A0A2S9IJD7"/>
<evidence type="ECO:0000256" key="2">
    <source>
        <dbReference type="ARBA" id="ARBA00010617"/>
    </source>
</evidence>
<accession>A0A2S9IJD7</accession>
<comment type="caution">
    <text evidence="4">The sequence shown here is derived from an EMBL/GenBank/DDBJ whole genome shotgun (WGS) entry which is preliminary data.</text>
</comment>
<comment type="cofactor">
    <cofactor evidence="1">
        <name>heme</name>
        <dbReference type="ChEBI" id="CHEBI:30413"/>
    </cofactor>
</comment>
<evidence type="ECO:0000256" key="3">
    <source>
        <dbReference type="SAM" id="MobiDB-lite"/>
    </source>
</evidence>
<dbReference type="PRINTS" id="PR00359">
    <property type="entry name" value="BP450"/>
</dbReference>
<evidence type="ECO:0000313" key="4">
    <source>
        <dbReference type="EMBL" id="PRD40628.1"/>
    </source>
</evidence>
<dbReference type="Gene3D" id="1.10.630.10">
    <property type="entry name" value="Cytochrome P450"/>
    <property type="match status" value="1"/>
</dbReference>
<dbReference type="Proteomes" id="UP000239434">
    <property type="component" value="Unassembled WGS sequence"/>
</dbReference>
<reference evidence="4 5" key="1">
    <citation type="submission" date="2018-02" db="EMBL/GenBank/DDBJ databases">
        <title>The draft genome of Phyllobacterium sp. 1N-3.</title>
        <authorList>
            <person name="Liu L."/>
            <person name="Li L."/>
            <person name="Zhang X."/>
            <person name="Wang T."/>
            <person name="Liang L."/>
        </authorList>
    </citation>
    <scope>NUCLEOTIDE SEQUENCE [LARGE SCALE GENOMIC DNA]</scope>
    <source>
        <strain evidence="4 5">1N-3</strain>
    </source>
</reference>
<dbReference type="SUPFAM" id="SSF48264">
    <property type="entry name" value="Cytochrome P450"/>
    <property type="match status" value="1"/>
</dbReference>